<evidence type="ECO:0000313" key="3">
    <source>
        <dbReference type="EMBL" id="CUN74655.1"/>
    </source>
</evidence>
<dbReference type="EMBL" id="CYZU01000002">
    <property type="protein sequence ID" value="CUN74655.1"/>
    <property type="molecule type" value="Genomic_DNA"/>
</dbReference>
<proteinExistence type="predicted"/>
<evidence type="ECO:0000313" key="4">
    <source>
        <dbReference type="Proteomes" id="UP000095544"/>
    </source>
</evidence>
<dbReference type="AlphaFoldDB" id="A0A173ZHQ0"/>
<dbReference type="OrthoDB" id="5637at2"/>
<organism evidence="3 4">
    <name type="scientific">Faecalicatena contorta</name>
    <dbReference type="NCBI Taxonomy" id="39482"/>
    <lineage>
        <taxon>Bacteria</taxon>
        <taxon>Bacillati</taxon>
        <taxon>Bacillota</taxon>
        <taxon>Clostridia</taxon>
        <taxon>Lachnospirales</taxon>
        <taxon>Lachnospiraceae</taxon>
        <taxon>Faecalicatena</taxon>
    </lineage>
</organism>
<feature type="domain" description="DUF3298" evidence="1">
    <location>
        <begin position="135"/>
        <end position="212"/>
    </location>
</feature>
<evidence type="ECO:0000259" key="2">
    <source>
        <dbReference type="Pfam" id="PF13739"/>
    </source>
</evidence>
<dbReference type="InterPro" id="IPR021729">
    <property type="entry name" value="DUF3298"/>
</dbReference>
<dbReference type="RefSeq" id="WP_055150487.1">
    <property type="nucleotide sequence ID" value="NZ_CYZU01000002.1"/>
</dbReference>
<feature type="domain" description="Deacetylase PdaC" evidence="2">
    <location>
        <begin position="20"/>
        <end position="115"/>
    </location>
</feature>
<dbReference type="InterPro" id="IPR037126">
    <property type="entry name" value="PdaC/RsiV-like_sf"/>
</dbReference>
<dbReference type="Pfam" id="PF11738">
    <property type="entry name" value="DUF3298"/>
    <property type="match status" value="1"/>
</dbReference>
<dbReference type="Gene3D" id="3.30.565.40">
    <property type="entry name" value="Fervidobacterium nodosum Rt17-B1 like"/>
    <property type="match status" value="1"/>
</dbReference>
<dbReference type="Gene3D" id="3.90.640.20">
    <property type="entry name" value="Heat-shock cognate protein, ATPase"/>
    <property type="match status" value="1"/>
</dbReference>
<name>A0A173ZHQ0_9FIRM</name>
<dbReference type="InterPro" id="IPR025303">
    <property type="entry name" value="PdaC"/>
</dbReference>
<evidence type="ECO:0000259" key="1">
    <source>
        <dbReference type="Pfam" id="PF11738"/>
    </source>
</evidence>
<protein>
    <submittedName>
        <fullName evidence="3">Protein of uncharacterized function (DUF3298)</fullName>
    </submittedName>
</protein>
<reference evidence="3 4" key="1">
    <citation type="submission" date="2015-09" db="EMBL/GenBank/DDBJ databases">
        <authorList>
            <consortium name="Pathogen Informatics"/>
        </authorList>
    </citation>
    <scope>NUCLEOTIDE SEQUENCE [LARGE SCALE GENOMIC DNA]</scope>
    <source>
        <strain evidence="3 4">2789STDY5834876</strain>
    </source>
</reference>
<sequence length="220" mass="25893">MQTVSQKTLESTMYYHNIPVFIYKIRYPFFTTTCSLAAARKINQYYICNSRAAENYCQTVLFPQAVESARYIQDDHIPFNSYEMDTQFKITLNHDSIASLYNDQYTYMGGAHGMTRRNSDTWDFTTGYRICLRTIYSEDSSYPENILEEIERQTAERLASSPSSYFDNYPTLIREHFNPQSYFLEPRSIVIYYQQYDIAPYATGIPEFRLPYPENITSCI</sequence>
<dbReference type="STRING" id="39482.ERS852491_00414"/>
<dbReference type="Proteomes" id="UP000095544">
    <property type="component" value="Unassembled WGS sequence"/>
</dbReference>
<accession>A0A173ZHQ0</accession>
<dbReference type="Pfam" id="PF13739">
    <property type="entry name" value="PdaC"/>
    <property type="match status" value="1"/>
</dbReference>
<gene>
    <name evidence="3" type="ORF">ERS852491_00414</name>
</gene>